<evidence type="ECO:0000313" key="3">
    <source>
        <dbReference type="Proteomes" id="UP000037822"/>
    </source>
</evidence>
<dbReference type="PATRIC" id="fig|1526658.3.peg.1692"/>
<dbReference type="Proteomes" id="UP000037822">
    <property type="component" value="Unassembled WGS sequence"/>
</dbReference>
<dbReference type="AlphaFoldDB" id="A0A0N1F166"/>
<keyword evidence="1" id="KW-1133">Transmembrane helix</keyword>
<evidence type="ECO:0000256" key="1">
    <source>
        <dbReference type="SAM" id="Phobius"/>
    </source>
</evidence>
<keyword evidence="1" id="KW-0812">Transmembrane</keyword>
<dbReference type="RefSeq" id="WP_054211342.1">
    <property type="nucleotide sequence ID" value="NZ_LGSZ01000060.1"/>
</dbReference>
<dbReference type="OrthoDB" id="9894440at2"/>
<keyword evidence="1" id="KW-0472">Membrane</keyword>
<dbReference type="EMBL" id="LGSZ01000060">
    <property type="protein sequence ID" value="KPH77365.1"/>
    <property type="molecule type" value="Genomic_DNA"/>
</dbReference>
<sequence length="154" mass="17121">MSTETDFYSALGQCVSAAAGVFGLGFIGWQIMVARRTADLQALQTFLRDAKDHEAALIKASDQPEKDQAFIEYLNFLETYATALNGKLFPATSREIVNDKITDALVVISDSTEWHPKLAAAITSHTTFVALRRFMERNRKAMKAVRETRTNMAA</sequence>
<feature type="transmembrane region" description="Helical" evidence="1">
    <location>
        <begin position="6"/>
        <end position="27"/>
    </location>
</feature>
<name>A0A0N1F166_9HYPH</name>
<comment type="caution">
    <text evidence="2">The sequence shown here is derived from an EMBL/GenBank/DDBJ whole genome shotgun (WGS) entry which is preliminary data.</text>
</comment>
<accession>A0A0N1F166</accession>
<reference evidence="2 3" key="1">
    <citation type="submission" date="2015-07" db="EMBL/GenBank/DDBJ databases">
        <title>Whole genome sequencing of Bosea vaviloviae isolated from cave pool.</title>
        <authorList>
            <person name="Tan N.E.H."/>
            <person name="Lee Y.P."/>
            <person name="Gan H.M."/>
            <person name="Barton H."/>
            <person name="Savka M.A."/>
        </authorList>
    </citation>
    <scope>NUCLEOTIDE SEQUENCE [LARGE SCALE GENOMIC DNA]</scope>
    <source>
        <strain evidence="2 3">SD260</strain>
    </source>
</reference>
<gene>
    <name evidence="2" type="ORF">AE618_22715</name>
</gene>
<protein>
    <submittedName>
        <fullName evidence="2">Uncharacterized protein</fullName>
    </submittedName>
</protein>
<organism evidence="2 3">
    <name type="scientific">Bosea vaviloviae</name>
    <dbReference type="NCBI Taxonomy" id="1526658"/>
    <lineage>
        <taxon>Bacteria</taxon>
        <taxon>Pseudomonadati</taxon>
        <taxon>Pseudomonadota</taxon>
        <taxon>Alphaproteobacteria</taxon>
        <taxon>Hyphomicrobiales</taxon>
        <taxon>Boseaceae</taxon>
        <taxon>Bosea</taxon>
    </lineage>
</organism>
<evidence type="ECO:0000313" key="2">
    <source>
        <dbReference type="EMBL" id="KPH77365.1"/>
    </source>
</evidence>
<proteinExistence type="predicted"/>
<keyword evidence="3" id="KW-1185">Reference proteome</keyword>